<dbReference type="Gene3D" id="3.30.420.40">
    <property type="match status" value="2"/>
</dbReference>
<dbReference type="InterPro" id="IPR050696">
    <property type="entry name" value="FtsA/MreB"/>
</dbReference>
<dbReference type="PIRSF" id="PIRSF019169">
    <property type="entry name" value="PilM"/>
    <property type="match status" value="1"/>
</dbReference>
<dbReference type="GO" id="GO:0051301">
    <property type="term" value="P:cell division"/>
    <property type="evidence" value="ECO:0007669"/>
    <property type="project" value="InterPro"/>
</dbReference>
<dbReference type="PANTHER" id="PTHR32432:SF3">
    <property type="entry name" value="ETHANOLAMINE UTILIZATION PROTEIN EUTJ"/>
    <property type="match status" value="1"/>
</dbReference>
<dbReference type="SMART" id="SM00842">
    <property type="entry name" value="FtsA"/>
    <property type="match status" value="1"/>
</dbReference>
<organism evidence="2 3">
    <name type="scientific">Pseudomonas kielensis</name>
    <dbReference type="NCBI Taxonomy" id="2762577"/>
    <lineage>
        <taxon>Bacteria</taxon>
        <taxon>Pseudomonadati</taxon>
        <taxon>Pseudomonadota</taxon>
        <taxon>Gammaproteobacteria</taxon>
        <taxon>Pseudomonadales</taxon>
        <taxon>Pseudomonadaceae</taxon>
        <taxon>Pseudomonas</taxon>
    </lineage>
</organism>
<evidence type="ECO:0000313" key="3">
    <source>
        <dbReference type="Proteomes" id="UP000526003"/>
    </source>
</evidence>
<dbReference type="CDD" id="cd24049">
    <property type="entry name" value="ASKHA_NBD_PilM"/>
    <property type="match status" value="1"/>
</dbReference>
<dbReference type="PANTHER" id="PTHR32432">
    <property type="entry name" value="CELL DIVISION PROTEIN FTSA-RELATED"/>
    <property type="match status" value="1"/>
</dbReference>
<dbReference type="Gene3D" id="3.30.1490.300">
    <property type="match status" value="1"/>
</dbReference>
<dbReference type="SUPFAM" id="SSF53067">
    <property type="entry name" value="Actin-like ATPase domain"/>
    <property type="match status" value="1"/>
</dbReference>
<feature type="domain" description="SHS2" evidence="1">
    <location>
        <begin position="12"/>
        <end position="179"/>
    </location>
</feature>
<comment type="caution">
    <text evidence="2">The sequence shown here is derived from an EMBL/GenBank/DDBJ whole genome shotgun (WGS) entry which is preliminary data.</text>
</comment>
<dbReference type="RefSeq" id="WP_185818244.1">
    <property type="nucleotide sequence ID" value="NZ_JACMYG010000006.1"/>
</dbReference>
<evidence type="ECO:0000259" key="1">
    <source>
        <dbReference type="SMART" id="SM00842"/>
    </source>
</evidence>
<keyword evidence="3" id="KW-1185">Reference proteome</keyword>
<gene>
    <name evidence="2" type="primary">pilM</name>
    <name evidence="2" type="ORF">H7995_08800</name>
</gene>
<proteinExistence type="predicted"/>
<protein>
    <submittedName>
        <fullName evidence="2">Type IV pilus assembly protein PilM</fullName>
    </submittedName>
</protein>
<dbReference type="EMBL" id="JACMYG010000006">
    <property type="protein sequence ID" value="MBC2689894.1"/>
    <property type="molecule type" value="Genomic_DNA"/>
</dbReference>
<accession>A0A7X1GCG1</accession>
<dbReference type="InterPro" id="IPR043129">
    <property type="entry name" value="ATPase_NBD"/>
</dbReference>
<dbReference type="Pfam" id="PF11104">
    <property type="entry name" value="PilM_2"/>
    <property type="match status" value="1"/>
</dbReference>
<reference evidence="2 3" key="1">
    <citation type="submission" date="2020-08" db="EMBL/GenBank/DDBJ databases">
        <title>Pseudomonas sp. nov.</title>
        <authorList>
            <person name="Gieschler S."/>
            <person name="Fiedler G."/>
            <person name="Brinks E."/>
            <person name="Boehnlein C."/>
            <person name="Franz C.M.A.P."/>
            <person name="Kabisch J."/>
        </authorList>
    </citation>
    <scope>NUCLEOTIDE SEQUENCE [LARGE SCALE GENOMIC DNA]</scope>
    <source>
        <strain evidence="2 3">MBT-1</strain>
    </source>
</reference>
<sequence>MSRLFRKKPSTLLGIDIGATSVRLVELSRSGTCYRLEAYAIEALPANAVVESAIVQVEVVGQALARAWLKAGTRVRNVAVAVCGSTVITKTLEMPAGMSSDDLEIELKLDADQYIPYPLGDVALDFQIQGISRHNPGQVEVLLAACRKDHVELLEAVLELAGLTARVVDVQAHALARCVDRLAAQLGGVRGLSLVALVEIGNGLSTVSVIGDGQILYARELLPGAHPLSQVSEPSYGVEFEPAGWATQPDGQDLLPDAQALAHQLSHALQAFFALGQHSAVEHILLAAEACAVAGLDRLLEQHLGIPTRVANPFAGMTLGSAVDATALAHNAPGLLIACGLALRSFD</sequence>
<dbReference type="AlphaFoldDB" id="A0A7X1GCG1"/>
<dbReference type="InterPro" id="IPR005883">
    <property type="entry name" value="PilM"/>
</dbReference>
<evidence type="ECO:0000313" key="2">
    <source>
        <dbReference type="EMBL" id="MBC2689894.1"/>
    </source>
</evidence>
<name>A0A7X1GCG1_9PSED</name>
<dbReference type="InterPro" id="IPR003494">
    <property type="entry name" value="SHS2_FtsA"/>
</dbReference>
<dbReference type="Proteomes" id="UP000526003">
    <property type="component" value="Unassembled WGS sequence"/>
</dbReference>
<dbReference type="NCBIfam" id="TIGR01175">
    <property type="entry name" value="pilM"/>
    <property type="match status" value="1"/>
</dbReference>